<dbReference type="Pfam" id="PF00644">
    <property type="entry name" value="PARP"/>
    <property type="match status" value="1"/>
</dbReference>
<dbReference type="InterPro" id="IPR051712">
    <property type="entry name" value="ARTD-AVP"/>
</dbReference>
<sequence length="348" mass="40248">MGMLCTPLPPPNPNPTSSRERDLSLCISLYMDIHGLHKILFGVVHLKLAALALEDEVEYMDTSETPWYWYYKAKCGVWHRVEDDPKSFMSSDDLERYYHRNPQGVIIMNTAGGEIQINFAASTQIHLKTGKEKRIKRSFQTDTGFRCKCDEISQSPPAHWNDFDSETPYQIFSLRKDSSEYQIVERFVRGDGLLHDPIISIKRIQNLDLWELFCRKKVQLMRIRGQSDIKEQMLFHGTDAKNVHSICTFNFNCRLSDKKRKAHVYGKGTYFAKHASHAIKYSNTRQGTKVLLLARVIVGKYKRGHSDDCTPNDDQDENIHDSCVDDALYPKIFVIFDSNQIYPEIISK</sequence>
<comment type="similarity">
    <text evidence="3">Belongs to the ARTD/PARP family.</text>
</comment>
<dbReference type="PANTHER" id="PTHR45740:SF4">
    <property type="entry name" value="PROTEIN MONO-ADP-RIBOSYLTRANSFERASE PARP11"/>
    <property type="match status" value="1"/>
</dbReference>
<keyword evidence="4" id="KW-0520">NAD</keyword>
<dbReference type="EC" id="2.4.2.-" evidence="4"/>
<reference evidence="7" key="1">
    <citation type="submission" date="2025-08" db="UniProtKB">
        <authorList>
            <consortium name="Ensembl"/>
        </authorList>
    </citation>
    <scope>IDENTIFICATION</scope>
</reference>
<evidence type="ECO:0000259" key="6">
    <source>
        <dbReference type="PROSITE" id="PS51059"/>
    </source>
</evidence>
<feature type="domain" description="PARP catalytic" evidence="6">
    <location>
        <begin position="156"/>
        <end position="348"/>
    </location>
</feature>
<dbReference type="Ensembl" id="ENSCCRT00020071618.1">
    <property type="protein sequence ID" value="ENSCCRP00020065071.1"/>
    <property type="gene ID" value="ENSCCRG00020030653.1"/>
</dbReference>
<dbReference type="PANTHER" id="PTHR45740">
    <property type="entry name" value="POLY [ADP-RIBOSE] POLYMERASE"/>
    <property type="match status" value="1"/>
</dbReference>
<keyword evidence="4" id="KW-0808">Transferase</keyword>
<evidence type="ECO:0000313" key="7">
    <source>
        <dbReference type="Ensembl" id="ENSCCRP00020065071.1"/>
    </source>
</evidence>
<feature type="domain" description="WWE" evidence="5">
    <location>
        <begin position="55"/>
        <end position="137"/>
    </location>
</feature>
<dbReference type="SUPFAM" id="SSF117839">
    <property type="entry name" value="WWE domain"/>
    <property type="match status" value="1"/>
</dbReference>
<dbReference type="InterPro" id="IPR012317">
    <property type="entry name" value="Poly(ADP-ribose)pol_cat_dom"/>
</dbReference>
<evidence type="ECO:0000256" key="3">
    <source>
        <dbReference type="ARBA" id="ARBA00024347"/>
    </source>
</evidence>
<dbReference type="AlphaFoldDB" id="A0A8C2G297"/>
<evidence type="ECO:0000256" key="1">
    <source>
        <dbReference type="ARBA" id="ARBA00004123"/>
    </source>
</evidence>
<dbReference type="PROSITE" id="PS50918">
    <property type="entry name" value="WWE"/>
    <property type="match status" value="1"/>
</dbReference>
<dbReference type="Pfam" id="PF02825">
    <property type="entry name" value="WWE"/>
    <property type="match status" value="1"/>
</dbReference>
<dbReference type="Gene3D" id="3.30.720.50">
    <property type="match status" value="1"/>
</dbReference>
<evidence type="ECO:0000313" key="8">
    <source>
        <dbReference type="Proteomes" id="UP000694701"/>
    </source>
</evidence>
<dbReference type="Gene3D" id="3.90.228.10">
    <property type="match status" value="1"/>
</dbReference>
<dbReference type="GO" id="GO:0003950">
    <property type="term" value="F:NAD+ poly-ADP-ribosyltransferase activity"/>
    <property type="evidence" value="ECO:0007669"/>
    <property type="project" value="UniProtKB-UniRule"/>
</dbReference>
<accession>A0A8C2G297</accession>
<keyword evidence="2" id="KW-0539">Nucleus</keyword>
<dbReference type="Proteomes" id="UP000694701">
    <property type="component" value="Unplaced"/>
</dbReference>
<dbReference type="SUPFAM" id="SSF56399">
    <property type="entry name" value="ADP-ribosylation"/>
    <property type="match status" value="1"/>
</dbReference>
<name>A0A8C2G297_CYPCA</name>
<evidence type="ECO:0000256" key="4">
    <source>
        <dbReference type="RuleBase" id="RU362114"/>
    </source>
</evidence>
<organism evidence="7 8">
    <name type="scientific">Cyprinus carpio</name>
    <name type="common">Common carp</name>
    <dbReference type="NCBI Taxonomy" id="7962"/>
    <lineage>
        <taxon>Eukaryota</taxon>
        <taxon>Metazoa</taxon>
        <taxon>Chordata</taxon>
        <taxon>Craniata</taxon>
        <taxon>Vertebrata</taxon>
        <taxon>Euteleostomi</taxon>
        <taxon>Actinopterygii</taxon>
        <taxon>Neopterygii</taxon>
        <taxon>Teleostei</taxon>
        <taxon>Ostariophysi</taxon>
        <taxon>Cypriniformes</taxon>
        <taxon>Cyprinidae</taxon>
        <taxon>Cyprininae</taxon>
        <taxon>Cyprinus</taxon>
    </lineage>
</organism>
<dbReference type="InterPro" id="IPR004170">
    <property type="entry name" value="WWE_dom"/>
</dbReference>
<protein>
    <recommendedName>
        <fullName evidence="4">Poly [ADP-ribose] polymerase</fullName>
        <shortName evidence="4">PARP</shortName>
        <ecNumber evidence="4">2.4.2.-</ecNumber>
    </recommendedName>
</protein>
<evidence type="ECO:0000256" key="2">
    <source>
        <dbReference type="ARBA" id="ARBA00023242"/>
    </source>
</evidence>
<evidence type="ECO:0000259" key="5">
    <source>
        <dbReference type="PROSITE" id="PS50918"/>
    </source>
</evidence>
<keyword evidence="4" id="KW-0328">Glycosyltransferase</keyword>
<comment type="subcellular location">
    <subcellularLocation>
        <location evidence="1">Nucleus</location>
    </subcellularLocation>
</comment>
<dbReference type="GO" id="GO:1990404">
    <property type="term" value="F:NAD+-protein mono-ADP-ribosyltransferase activity"/>
    <property type="evidence" value="ECO:0007669"/>
    <property type="project" value="TreeGrafter"/>
</dbReference>
<dbReference type="PROSITE" id="PS51059">
    <property type="entry name" value="PARP_CATALYTIC"/>
    <property type="match status" value="1"/>
</dbReference>
<proteinExistence type="inferred from homology"/>
<dbReference type="GO" id="GO:0005634">
    <property type="term" value="C:nucleus"/>
    <property type="evidence" value="ECO:0007669"/>
    <property type="project" value="UniProtKB-SubCell"/>
</dbReference>
<dbReference type="InterPro" id="IPR037197">
    <property type="entry name" value="WWE_dom_sf"/>
</dbReference>